<dbReference type="AlphaFoldDB" id="A0A4S2GXB3"/>
<dbReference type="Pfam" id="PF12704">
    <property type="entry name" value="MacB_PCD"/>
    <property type="match status" value="1"/>
</dbReference>
<feature type="domain" description="MacB-like periplasmic core" evidence="10">
    <location>
        <begin position="38"/>
        <end position="268"/>
    </location>
</feature>
<reference evidence="11 12" key="1">
    <citation type="journal article" date="2017" name="Int. J. Syst. Evol. Microbiol.">
        <title>Marinicauda algicola sp. nov., isolated from a marine red alga Rhodosorus marinus.</title>
        <authorList>
            <person name="Jeong S.E."/>
            <person name="Jeon S.H."/>
            <person name="Chun B.H."/>
            <person name="Kim D.W."/>
            <person name="Jeon C.O."/>
        </authorList>
    </citation>
    <scope>NUCLEOTIDE SEQUENCE [LARGE SCALE GENOMIC DNA]</scope>
    <source>
        <strain evidence="11 12">JCM 31718</strain>
    </source>
</reference>
<evidence type="ECO:0000256" key="7">
    <source>
        <dbReference type="ARBA" id="ARBA00023136"/>
    </source>
</evidence>
<comment type="subcellular location">
    <subcellularLocation>
        <location evidence="1">Cell membrane</location>
        <topology evidence="1">Multi-pass membrane protein</topology>
    </subcellularLocation>
</comment>
<feature type="domain" description="ABC3 transporter permease C-terminal" evidence="9">
    <location>
        <begin position="297"/>
        <end position="430"/>
    </location>
</feature>
<comment type="similarity">
    <text evidence="2">Belongs to the ABC-4 integral membrane protein family. LolC/E subfamily.</text>
</comment>
<keyword evidence="5 8" id="KW-0812">Transmembrane</keyword>
<dbReference type="EMBL" id="SRXW01000006">
    <property type="protein sequence ID" value="TGY87402.1"/>
    <property type="molecule type" value="Genomic_DNA"/>
</dbReference>
<dbReference type="InterPro" id="IPR011925">
    <property type="entry name" value="LolCE_TM"/>
</dbReference>
<feature type="transmembrane region" description="Helical" evidence="8">
    <location>
        <begin position="404"/>
        <end position="423"/>
    </location>
</feature>
<dbReference type="InterPro" id="IPR003838">
    <property type="entry name" value="ABC3_permease_C"/>
</dbReference>
<keyword evidence="7 8" id="KW-0472">Membrane</keyword>
<dbReference type="InterPro" id="IPR051447">
    <property type="entry name" value="Lipoprotein-release_system"/>
</dbReference>
<evidence type="ECO:0000256" key="6">
    <source>
        <dbReference type="ARBA" id="ARBA00022989"/>
    </source>
</evidence>
<name>A0A4S2GXB3_9PROT</name>
<evidence type="ECO:0000256" key="2">
    <source>
        <dbReference type="ARBA" id="ARBA00005236"/>
    </source>
</evidence>
<evidence type="ECO:0000259" key="10">
    <source>
        <dbReference type="Pfam" id="PF12704"/>
    </source>
</evidence>
<organism evidence="11 12">
    <name type="scientific">Marinicauda algicola</name>
    <dbReference type="NCBI Taxonomy" id="2029849"/>
    <lineage>
        <taxon>Bacteria</taxon>
        <taxon>Pseudomonadati</taxon>
        <taxon>Pseudomonadota</taxon>
        <taxon>Alphaproteobacteria</taxon>
        <taxon>Maricaulales</taxon>
        <taxon>Maricaulaceae</taxon>
        <taxon>Marinicauda</taxon>
    </lineage>
</organism>
<keyword evidence="4" id="KW-1003">Cell membrane</keyword>
<evidence type="ECO:0000256" key="1">
    <source>
        <dbReference type="ARBA" id="ARBA00004651"/>
    </source>
</evidence>
<dbReference type="NCBIfam" id="TIGR02212">
    <property type="entry name" value="lolCE"/>
    <property type="match status" value="1"/>
</dbReference>
<evidence type="ECO:0000256" key="8">
    <source>
        <dbReference type="SAM" id="Phobius"/>
    </source>
</evidence>
<dbReference type="RefSeq" id="WP_135997376.1">
    <property type="nucleotide sequence ID" value="NZ_CP071057.1"/>
</dbReference>
<dbReference type="GO" id="GO:0098797">
    <property type="term" value="C:plasma membrane protein complex"/>
    <property type="evidence" value="ECO:0007669"/>
    <property type="project" value="TreeGrafter"/>
</dbReference>
<sequence>MADTNSRTGAGPFSAVEFMLALRYLRTKRVHGGVTLISVISFVGIMLAVGALIAVMSVMNGFRHELLSRLLGVQAHIYVYAPEVRSDGLDDLLADINAVPGVNYAGPVVEGQGLLTSGRRASFAQVIGVRPADLSRFALFQRSEDREAVYTQGNFAGSIETFGEGRHGGDQIIIGSQIASQLGVGVGEEIRLISPEGAATPMGTLPRQKTYEIAAVASVGIHDVDAILVLMPIEQAELFFNRDGPDRIEVRIDNPGEPDAVVERIRQLVPQGVVFDWREQNQQFWDALQVERNMMRIVLSIIVLIAAMNIISGLVMLVKNKSRDIAVLRTMGMSQGSVMRIFLIAGAALGVLGTIAGIVLGMLAVIFIGPIQDAFSFVFGVNVFDPSVYRLYRLPARLAFSDVAYASLFAFLASLLATLAPSWRASRIDPVEALRYE</sequence>
<dbReference type="Pfam" id="PF02687">
    <property type="entry name" value="FtsX"/>
    <property type="match status" value="1"/>
</dbReference>
<accession>A0A4S2GXB3</accession>
<keyword evidence="11" id="KW-0449">Lipoprotein</keyword>
<dbReference type="OrthoDB" id="9808461at2"/>
<evidence type="ECO:0000256" key="3">
    <source>
        <dbReference type="ARBA" id="ARBA00022448"/>
    </source>
</evidence>
<gene>
    <name evidence="11" type="ORF">E5163_15160</name>
</gene>
<dbReference type="GO" id="GO:0044874">
    <property type="term" value="P:lipoprotein localization to outer membrane"/>
    <property type="evidence" value="ECO:0007669"/>
    <property type="project" value="TreeGrafter"/>
</dbReference>
<comment type="caution">
    <text evidence="11">The sequence shown here is derived from an EMBL/GenBank/DDBJ whole genome shotgun (WGS) entry which is preliminary data.</text>
</comment>
<feature type="transmembrane region" description="Helical" evidence="8">
    <location>
        <begin position="339"/>
        <end position="368"/>
    </location>
</feature>
<keyword evidence="3" id="KW-0813">Transport</keyword>
<dbReference type="PANTHER" id="PTHR30489">
    <property type="entry name" value="LIPOPROTEIN-RELEASING SYSTEM TRANSMEMBRANE PROTEIN LOLE"/>
    <property type="match status" value="1"/>
</dbReference>
<evidence type="ECO:0000256" key="4">
    <source>
        <dbReference type="ARBA" id="ARBA00022475"/>
    </source>
</evidence>
<dbReference type="PANTHER" id="PTHR30489:SF0">
    <property type="entry name" value="LIPOPROTEIN-RELEASING SYSTEM TRANSMEMBRANE PROTEIN LOLE"/>
    <property type="match status" value="1"/>
</dbReference>
<protein>
    <submittedName>
        <fullName evidence="11">Lipoprotein-releasing ABC transporter permease subunit</fullName>
    </submittedName>
</protein>
<dbReference type="InterPro" id="IPR025857">
    <property type="entry name" value="MacB_PCD"/>
</dbReference>
<evidence type="ECO:0000256" key="5">
    <source>
        <dbReference type="ARBA" id="ARBA00022692"/>
    </source>
</evidence>
<feature type="transmembrane region" description="Helical" evidence="8">
    <location>
        <begin position="297"/>
        <end position="318"/>
    </location>
</feature>
<dbReference type="GO" id="GO:0042953">
    <property type="term" value="P:lipoprotein transport"/>
    <property type="evidence" value="ECO:0007669"/>
    <property type="project" value="InterPro"/>
</dbReference>
<evidence type="ECO:0000313" key="11">
    <source>
        <dbReference type="EMBL" id="TGY87402.1"/>
    </source>
</evidence>
<evidence type="ECO:0000259" key="9">
    <source>
        <dbReference type="Pfam" id="PF02687"/>
    </source>
</evidence>
<keyword evidence="6 8" id="KW-1133">Transmembrane helix</keyword>
<dbReference type="Proteomes" id="UP000308054">
    <property type="component" value="Unassembled WGS sequence"/>
</dbReference>
<evidence type="ECO:0000313" key="12">
    <source>
        <dbReference type="Proteomes" id="UP000308054"/>
    </source>
</evidence>
<keyword evidence="12" id="KW-1185">Reference proteome</keyword>
<feature type="transmembrane region" description="Helical" evidence="8">
    <location>
        <begin position="33"/>
        <end position="59"/>
    </location>
</feature>
<proteinExistence type="inferred from homology"/>